<dbReference type="Pfam" id="PF00892">
    <property type="entry name" value="EamA"/>
    <property type="match status" value="1"/>
</dbReference>
<evidence type="ECO:0000256" key="4">
    <source>
        <dbReference type="ARBA" id="ARBA00022692"/>
    </source>
</evidence>
<feature type="domain" description="EamA" evidence="8">
    <location>
        <begin position="3"/>
        <end position="116"/>
    </location>
</feature>
<evidence type="ECO:0000256" key="5">
    <source>
        <dbReference type="ARBA" id="ARBA00022989"/>
    </source>
</evidence>
<dbReference type="InterPro" id="IPR037185">
    <property type="entry name" value="EmrE-like"/>
</dbReference>
<dbReference type="EMBL" id="QZDH01000083">
    <property type="protein sequence ID" value="RJL45614.1"/>
    <property type="molecule type" value="Genomic_DNA"/>
</dbReference>
<evidence type="ECO:0000256" key="6">
    <source>
        <dbReference type="ARBA" id="ARBA00023136"/>
    </source>
</evidence>
<dbReference type="PANTHER" id="PTHR32322">
    <property type="entry name" value="INNER MEMBRANE TRANSPORTER"/>
    <property type="match status" value="1"/>
</dbReference>
<keyword evidence="3" id="KW-1003">Cell membrane</keyword>
<dbReference type="GO" id="GO:0016020">
    <property type="term" value="C:membrane"/>
    <property type="evidence" value="ECO:0007669"/>
    <property type="project" value="UniProtKB-SubCell"/>
</dbReference>
<keyword evidence="4 7" id="KW-0812">Transmembrane</keyword>
<name>A0A419APK5_PECCA</name>
<keyword evidence="6 7" id="KW-0472">Membrane</keyword>
<evidence type="ECO:0000256" key="2">
    <source>
        <dbReference type="ARBA" id="ARBA00007362"/>
    </source>
</evidence>
<feature type="transmembrane region" description="Helical" evidence="7">
    <location>
        <begin position="70"/>
        <end position="87"/>
    </location>
</feature>
<feature type="transmembrane region" description="Helical" evidence="7">
    <location>
        <begin position="288"/>
        <end position="306"/>
    </location>
</feature>
<evidence type="ECO:0000259" key="8">
    <source>
        <dbReference type="Pfam" id="PF00892"/>
    </source>
</evidence>
<feature type="transmembrane region" description="Helical" evidence="7">
    <location>
        <begin position="93"/>
        <end position="113"/>
    </location>
</feature>
<feature type="transmembrane region" description="Helical" evidence="7">
    <location>
        <begin position="259"/>
        <end position="282"/>
    </location>
</feature>
<comment type="subcellular location">
    <subcellularLocation>
        <location evidence="1">Cell membrane</location>
        <topology evidence="1">Multi-pass membrane protein</topology>
    </subcellularLocation>
</comment>
<dbReference type="RefSeq" id="WP_119874994.1">
    <property type="nucleotide sequence ID" value="NZ_QZDH01000083.1"/>
</dbReference>
<feature type="transmembrane region" description="Helical" evidence="7">
    <location>
        <begin position="232"/>
        <end position="252"/>
    </location>
</feature>
<comment type="similarity">
    <text evidence="2">Belongs to the EamA transporter family.</text>
</comment>
<feature type="transmembrane region" description="Helical" evidence="7">
    <location>
        <begin position="125"/>
        <end position="142"/>
    </location>
</feature>
<keyword evidence="5 7" id="KW-1133">Transmembrane helix</keyword>
<dbReference type="InterPro" id="IPR000620">
    <property type="entry name" value="EamA_dom"/>
</dbReference>
<dbReference type="Proteomes" id="UP000283655">
    <property type="component" value="Unassembled WGS sequence"/>
</dbReference>
<reference evidence="9 10" key="1">
    <citation type="submission" date="2018-09" db="EMBL/GenBank/DDBJ databases">
        <title>Phylogenetic diversity of Pectobacterium and Dickeya strains causing blackleg disease of potato in Morocco.</title>
        <authorList>
            <person name="Oulghazi S."/>
            <person name="Moumni M."/>
            <person name="Faure D."/>
        </authorList>
    </citation>
    <scope>NUCLEOTIDE SEQUENCE [LARGE SCALE GENOMIC DNA]</scope>
    <source>
        <strain evidence="9 10">S1.15.11.2D</strain>
    </source>
</reference>
<dbReference type="SUPFAM" id="SSF103481">
    <property type="entry name" value="Multidrug resistance efflux transporter EmrE"/>
    <property type="match status" value="1"/>
</dbReference>
<gene>
    <name evidence="9" type="ORF">D5071_21395</name>
</gene>
<evidence type="ECO:0000313" key="10">
    <source>
        <dbReference type="Proteomes" id="UP000283655"/>
    </source>
</evidence>
<evidence type="ECO:0000313" key="9">
    <source>
        <dbReference type="EMBL" id="RJL45614.1"/>
    </source>
</evidence>
<feature type="transmembrane region" description="Helical" evidence="7">
    <location>
        <begin position="154"/>
        <end position="173"/>
    </location>
</feature>
<accession>A0A419APK5</accession>
<evidence type="ECO:0000256" key="3">
    <source>
        <dbReference type="ARBA" id="ARBA00022475"/>
    </source>
</evidence>
<proteinExistence type="inferred from homology"/>
<comment type="caution">
    <text evidence="9">The sequence shown here is derived from an EMBL/GenBank/DDBJ whole genome shotgun (WGS) entry which is preliminary data.</text>
</comment>
<evidence type="ECO:0000256" key="1">
    <source>
        <dbReference type="ARBA" id="ARBA00004651"/>
    </source>
</evidence>
<dbReference type="PANTHER" id="PTHR32322:SF2">
    <property type="entry name" value="EAMA DOMAIN-CONTAINING PROTEIN"/>
    <property type="match status" value="1"/>
</dbReference>
<protein>
    <submittedName>
        <fullName evidence="9">DMT family transporter</fullName>
    </submittedName>
</protein>
<dbReference type="InterPro" id="IPR050638">
    <property type="entry name" value="AA-Vitamin_Transporters"/>
</dbReference>
<feature type="transmembrane region" description="Helical" evidence="7">
    <location>
        <begin position="30"/>
        <end position="50"/>
    </location>
</feature>
<sequence>MLIGVLFALAAGLMWGLIFVGPLIVPDYSAALQSTGRYLAFGLIALPLAWLDRRRLRQLTRSDWLEATKLTIIGNLLYYFLLASAIQRTGAPISTMIIGTLPVVISVTANLLYSKHDGRVAWRRLLPSLLLIAAGLVCVNIAELKGTTAKFDVWRYASGIAMAFLAVVCWTWYPLRNARWLRDHKGNTPTTWATAQGLVTLPLALLGYLLVCGHLALTDSTFTQPFGPRPEVFIPLMLAIGLFCSWIGTLFWNEASQRLPTVLVGPLIVFETLAGLTYAFIIRQSWPPLLTLCGITCLIVGVIYAMRVKPEPVVVKKSTVVEVPMPVSRPE</sequence>
<dbReference type="AlphaFoldDB" id="A0A419APK5"/>
<feature type="transmembrane region" description="Helical" evidence="7">
    <location>
        <begin position="194"/>
        <end position="217"/>
    </location>
</feature>
<organism evidence="9 10">
    <name type="scientific">Pectobacterium carotovorum</name>
    <name type="common">Erwinia carotovora</name>
    <dbReference type="NCBI Taxonomy" id="554"/>
    <lineage>
        <taxon>Bacteria</taxon>
        <taxon>Pseudomonadati</taxon>
        <taxon>Pseudomonadota</taxon>
        <taxon>Gammaproteobacteria</taxon>
        <taxon>Enterobacterales</taxon>
        <taxon>Pectobacteriaceae</taxon>
        <taxon>Pectobacterium</taxon>
    </lineage>
</organism>
<evidence type="ECO:0000256" key="7">
    <source>
        <dbReference type="SAM" id="Phobius"/>
    </source>
</evidence>